<proteinExistence type="predicted"/>
<evidence type="ECO:0000313" key="1">
    <source>
        <dbReference type="EMBL" id="ETV91491.1"/>
    </source>
</evidence>
<accession>A0A024TD33</accession>
<organism evidence="1">
    <name type="scientific">Aphanomyces invadans</name>
    <dbReference type="NCBI Taxonomy" id="157072"/>
    <lineage>
        <taxon>Eukaryota</taxon>
        <taxon>Sar</taxon>
        <taxon>Stramenopiles</taxon>
        <taxon>Oomycota</taxon>
        <taxon>Saprolegniomycetes</taxon>
        <taxon>Saprolegniales</taxon>
        <taxon>Verrucalvaceae</taxon>
        <taxon>Aphanomyces</taxon>
    </lineage>
</organism>
<reference evidence="1" key="1">
    <citation type="submission" date="2013-12" db="EMBL/GenBank/DDBJ databases">
        <title>The Genome Sequence of Aphanomyces invadans NJM9701.</title>
        <authorList>
            <consortium name="The Broad Institute Genomics Platform"/>
            <person name="Russ C."/>
            <person name="Tyler B."/>
            <person name="van West P."/>
            <person name="Dieguez-Uribeondo J."/>
            <person name="Young S.K."/>
            <person name="Zeng Q."/>
            <person name="Gargeya S."/>
            <person name="Fitzgerald M."/>
            <person name="Abouelleil A."/>
            <person name="Alvarado L."/>
            <person name="Chapman S.B."/>
            <person name="Gainer-Dewar J."/>
            <person name="Goldberg J."/>
            <person name="Griggs A."/>
            <person name="Gujja S."/>
            <person name="Hansen M."/>
            <person name="Howarth C."/>
            <person name="Imamovic A."/>
            <person name="Ireland A."/>
            <person name="Larimer J."/>
            <person name="McCowan C."/>
            <person name="Murphy C."/>
            <person name="Pearson M."/>
            <person name="Poon T.W."/>
            <person name="Priest M."/>
            <person name="Roberts A."/>
            <person name="Saif S."/>
            <person name="Shea T."/>
            <person name="Sykes S."/>
            <person name="Wortman J."/>
            <person name="Nusbaum C."/>
            <person name="Birren B."/>
        </authorList>
    </citation>
    <scope>NUCLEOTIDE SEQUENCE [LARGE SCALE GENOMIC DNA]</scope>
    <source>
        <strain evidence="1">NJM9701</strain>
    </source>
</reference>
<sequence>MLMGLQGVVVAAAAVARSMRVHATYSHVEPVRPSVELIAVERSLPADMQATTLCTKYVDSCAQIVDAIGEHVAFLEAHDLDFSVVNFTIPQPDSNVLSLVVDGRLHSIQLQSRQDPSLEVALFCRAHALSMADCHSIHVQAMWKSKFTFAPAADSDLTSPHLFRTMRPRQLCPLNQRLYLEIDRNLSDVCFFVDTQVEPAYCGRLDRDEPMFMKANVMPQPGPHFVMVTNGSQPMHAIFFTMVKPSVQLVRRGTSVAIEFDGVDIQDDRNRVCLVTTSSADSYTPFACFNSTYLSMHMTLPPLPHARTSVVALVVNEYNKCICRSNEMHLPQRADKTPPMVPPFMFASPKHHPNVPPSRESILHALFDQEYGVFSQNGEDGVLQLLFQLVAPTNKIFVEFGVEDGMECNTRYLREVHGWTGLSMDGSHSDPSTNLHQAWITPGNIVGLFEQHEIPSHFDLLSVDIDFNDYYVLQAILERYTPSVIVVEVNSHYRYPDDRVATYDPQGWDGVSNYFGATLAAFVRLLNGYTLVYCESHGVNCFFVRTDLWPATWREDPATIDRPPNFFGKGWRYPPSLHATWATGVV</sequence>
<protein>
    <recommendedName>
        <fullName evidence="2">Methyltransferase FkbM domain-containing protein</fullName>
    </recommendedName>
</protein>
<dbReference type="EMBL" id="KI914010">
    <property type="protein sequence ID" value="ETV91491.1"/>
    <property type="molecule type" value="Genomic_DNA"/>
</dbReference>
<dbReference type="AlphaFoldDB" id="A0A024TD33"/>
<gene>
    <name evidence="1" type="ORF">H310_14011</name>
</gene>
<name>A0A024TD33_9STRA</name>
<dbReference type="OrthoDB" id="288590at2759"/>
<dbReference type="RefSeq" id="XP_008879943.1">
    <property type="nucleotide sequence ID" value="XM_008881721.1"/>
</dbReference>
<dbReference type="VEuPathDB" id="FungiDB:H310_14011"/>
<dbReference type="GeneID" id="20091061"/>
<dbReference type="STRING" id="157072.A0A024TD33"/>
<evidence type="ECO:0008006" key="2">
    <source>
        <dbReference type="Google" id="ProtNLM"/>
    </source>
</evidence>
<dbReference type="eggNOG" id="ENOG502RXF5">
    <property type="taxonomic scope" value="Eukaryota"/>
</dbReference>